<accession>A0A4Y2IFI6</accession>
<dbReference type="Proteomes" id="UP000499080">
    <property type="component" value="Unassembled WGS sequence"/>
</dbReference>
<dbReference type="EMBL" id="BGPR01002620">
    <property type="protein sequence ID" value="GBM76435.1"/>
    <property type="molecule type" value="Genomic_DNA"/>
</dbReference>
<keyword evidence="2" id="KW-1185">Reference proteome</keyword>
<name>A0A4Y2IFI6_ARAVE</name>
<sequence length="136" mass="15472">MDDGGHQEKTLRDGISLLSKTRKGKIALSEDNCTAPALLMAKSIRTRFLASKQQSCVQPLDQGIIQTSRLPIKSFFLPRHDLLLTERTVQMSVLNAIFYVDQSLDMVSQRKLLQIASDMLDFWFSRVTKELLESEQ</sequence>
<organism evidence="1 2">
    <name type="scientific">Araneus ventricosus</name>
    <name type="common">Orbweaver spider</name>
    <name type="synonym">Epeira ventricosa</name>
    <dbReference type="NCBI Taxonomy" id="182803"/>
    <lineage>
        <taxon>Eukaryota</taxon>
        <taxon>Metazoa</taxon>
        <taxon>Ecdysozoa</taxon>
        <taxon>Arthropoda</taxon>
        <taxon>Chelicerata</taxon>
        <taxon>Arachnida</taxon>
        <taxon>Araneae</taxon>
        <taxon>Araneomorphae</taxon>
        <taxon>Entelegynae</taxon>
        <taxon>Araneoidea</taxon>
        <taxon>Araneidae</taxon>
        <taxon>Araneus</taxon>
    </lineage>
</organism>
<evidence type="ECO:0000313" key="2">
    <source>
        <dbReference type="Proteomes" id="UP000499080"/>
    </source>
</evidence>
<dbReference type="OrthoDB" id="9909311at2759"/>
<comment type="caution">
    <text evidence="1">The sequence shown here is derived from an EMBL/GenBank/DDBJ whole genome shotgun (WGS) entry which is preliminary data.</text>
</comment>
<reference evidence="1 2" key="1">
    <citation type="journal article" date="2019" name="Sci. Rep.">
        <title>Orb-weaving spider Araneus ventricosus genome elucidates the spidroin gene catalogue.</title>
        <authorList>
            <person name="Kono N."/>
            <person name="Nakamura H."/>
            <person name="Ohtoshi R."/>
            <person name="Moran D.A.P."/>
            <person name="Shinohara A."/>
            <person name="Yoshida Y."/>
            <person name="Fujiwara M."/>
            <person name="Mori M."/>
            <person name="Tomita M."/>
            <person name="Arakawa K."/>
        </authorList>
    </citation>
    <scope>NUCLEOTIDE SEQUENCE [LARGE SCALE GENOMIC DNA]</scope>
</reference>
<proteinExistence type="predicted"/>
<gene>
    <name evidence="1" type="ORF">AVEN_2085_1</name>
</gene>
<evidence type="ECO:0000313" key="1">
    <source>
        <dbReference type="EMBL" id="GBM76435.1"/>
    </source>
</evidence>
<dbReference type="AlphaFoldDB" id="A0A4Y2IFI6"/>
<protein>
    <submittedName>
        <fullName evidence="1">Uncharacterized protein</fullName>
    </submittedName>
</protein>